<reference evidence="1 2" key="1">
    <citation type="journal article" date="2018" name="Science">
        <title>The opium poppy genome and morphinan production.</title>
        <authorList>
            <person name="Guo L."/>
            <person name="Winzer T."/>
            <person name="Yang X."/>
            <person name="Li Y."/>
            <person name="Ning Z."/>
            <person name="He Z."/>
            <person name="Teodor R."/>
            <person name="Lu Y."/>
            <person name="Bowser T.A."/>
            <person name="Graham I.A."/>
            <person name="Ye K."/>
        </authorList>
    </citation>
    <scope>NUCLEOTIDE SEQUENCE [LARGE SCALE GENOMIC DNA]</scope>
    <source>
        <strain evidence="2">cv. HN1</strain>
        <tissue evidence="1">Leaves</tissue>
    </source>
</reference>
<sequence length="136" mass="15438">MRMDLCWWFWISMKKLRFHANAMNLFLNFSALSAFIWKGSLVTLSSSFWIRVGLDNSYSGAMVKFSVNRIGKYEAARSLVFPLFDLCSGITAAYAHTAARNCQFTLFYNPSSLGLISLVSLRKANLPGWDDNMNVD</sequence>
<dbReference type="EMBL" id="CM010716">
    <property type="protein sequence ID" value="RZC51963.1"/>
    <property type="molecule type" value="Genomic_DNA"/>
</dbReference>
<dbReference type="Gramene" id="RZC51963">
    <property type="protein sequence ID" value="RZC51963"/>
    <property type="gene ID" value="C5167_020390"/>
</dbReference>
<proteinExistence type="predicted"/>
<protein>
    <submittedName>
        <fullName evidence="1">Uncharacterized protein</fullName>
    </submittedName>
</protein>
<gene>
    <name evidence="1" type="ORF">C5167_020390</name>
</gene>
<dbReference type="Proteomes" id="UP000316621">
    <property type="component" value="Chromosome 2"/>
</dbReference>
<evidence type="ECO:0000313" key="1">
    <source>
        <dbReference type="EMBL" id="RZC51963.1"/>
    </source>
</evidence>
<organism evidence="1 2">
    <name type="scientific">Papaver somniferum</name>
    <name type="common">Opium poppy</name>
    <dbReference type="NCBI Taxonomy" id="3469"/>
    <lineage>
        <taxon>Eukaryota</taxon>
        <taxon>Viridiplantae</taxon>
        <taxon>Streptophyta</taxon>
        <taxon>Embryophyta</taxon>
        <taxon>Tracheophyta</taxon>
        <taxon>Spermatophyta</taxon>
        <taxon>Magnoliopsida</taxon>
        <taxon>Ranunculales</taxon>
        <taxon>Papaveraceae</taxon>
        <taxon>Papaveroideae</taxon>
        <taxon>Papaver</taxon>
    </lineage>
</organism>
<name>A0A4Y7ISV9_PAPSO</name>
<keyword evidence="2" id="KW-1185">Reference proteome</keyword>
<accession>A0A4Y7ISV9</accession>
<dbReference type="AlphaFoldDB" id="A0A4Y7ISV9"/>
<evidence type="ECO:0000313" key="2">
    <source>
        <dbReference type="Proteomes" id="UP000316621"/>
    </source>
</evidence>